<organism evidence="8 9">
    <name type="scientific">Candidatus Lambdaproteobacteria bacterium RIFOXYD2_FULL_56_26</name>
    <dbReference type="NCBI Taxonomy" id="1817773"/>
    <lineage>
        <taxon>Bacteria</taxon>
        <taxon>Pseudomonadati</taxon>
        <taxon>Pseudomonadota</taxon>
        <taxon>Candidatus Lambdaproteobacteria</taxon>
    </lineage>
</organism>
<dbReference type="SUPFAM" id="SSF55785">
    <property type="entry name" value="PYP-like sensor domain (PAS domain)"/>
    <property type="match status" value="1"/>
</dbReference>
<dbReference type="InterPro" id="IPR005467">
    <property type="entry name" value="His_kinase_dom"/>
</dbReference>
<dbReference type="InterPro" id="IPR000014">
    <property type="entry name" value="PAS"/>
</dbReference>
<dbReference type="PANTHER" id="PTHR43065:SF42">
    <property type="entry name" value="TWO-COMPONENT SENSOR PPRA"/>
    <property type="match status" value="1"/>
</dbReference>
<dbReference type="SMART" id="SM00388">
    <property type="entry name" value="HisKA"/>
    <property type="match status" value="1"/>
</dbReference>
<dbReference type="InterPro" id="IPR011006">
    <property type="entry name" value="CheY-like_superfamily"/>
</dbReference>
<evidence type="ECO:0000256" key="1">
    <source>
        <dbReference type="ARBA" id="ARBA00000085"/>
    </source>
</evidence>
<comment type="catalytic activity">
    <reaction evidence="1">
        <text>ATP + protein L-histidine = ADP + protein N-phospho-L-histidine.</text>
        <dbReference type="EC" id="2.7.13.3"/>
    </reaction>
</comment>
<dbReference type="Gene3D" id="1.10.287.130">
    <property type="match status" value="1"/>
</dbReference>
<dbReference type="InterPro" id="IPR013656">
    <property type="entry name" value="PAS_4"/>
</dbReference>
<gene>
    <name evidence="8" type="ORF">A2557_09120</name>
</gene>
<dbReference type="SUPFAM" id="SSF52172">
    <property type="entry name" value="CheY-like"/>
    <property type="match status" value="1"/>
</dbReference>
<dbReference type="InterPro" id="IPR036097">
    <property type="entry name" value="HisK_dim/P_sf"/>
</dbReference>
<dbReference type="InterPro" id="IPR036890">
    <property type="entry name" value="HATPase_C_sf"/>
</dbReference>
<dbReference type="CDD" id="cd00082">
    <property type="entry name" value="HisKA"/>
    <property type="match status" value="1"/>
</dbReference>
<dbReference type="GO" id="GO:0000155">
    <property type="term" value="F:phosphorelay sensor kinase activity"/>
    <property type="evidence" value="ECO:0007669"/>
    <property type="project" value="InterPro"/>
</dbReference>
<dbReference type="SUPFAM" id="SSF55874">
    <property type="entry name" value="ATPase domain of HSP90 chaperone/DNA topoisomerase II/histidine kinase"/>
    <property type="match status" value="1"/>
</dbReference>
<dbReference type="Gene3D" id="3.30.565.10">
    <property type="entry name" value="Histidine kinase-like ATPase, C-terminal domain"/>
    <property type="match status" value="1"/>
</dbReference>
<dbReference type="InterPro" id="IPR003594">
    <property type="entry name" value="HATPase_dom"/>
</dbReference>
<name>A0A1F6GU85_9PROT</name>
<dbReference type="PANTHER" id="PTHR43065">
    <property type="entry name" value="SENSOR HISTIDINE KINASE"/>
    <property type="match status" value="1"/>
</dbReference>
<dbReference type="InterPro" id="IPR001789">
    <property type="entry name" value="Sig_transdc_resp-reg_receiver"/>
</dbReference>
<reference evidence="8 9" key="1">
    <citation type="journal article" date="2016" name="Nat. Commun.">
        <title>Thousands of microbial genomes shed light on interconnected biogeochemical processes in an aquifer system.</title>
        <authorList>
            <person name="Anantharaman K."/>
            <person name="Brown C.T."/>
            <person name="Hug L.A."/>
            <person name="Sharon I."/>
            <person name="Castelle C.J."/>
            <person name="Probst A.J."/>
            <person name="Thomas B.C."/>
            <person name="Singh A."/>
            <person name="Wilkins M.J."/>
            <person name="Karaoz U."/>
            <person name="Brodie E.L."/>
            <person name="Williams K.H."/>
            <person name="Hubbard S.S."/>
            <person name="Banfield J.F."/>
        </authorList>
    </citation>
    <scope>NUCLEOTIDE SEQUENCE [LARGE SCALE GENOMIC DNA]</scope>
</reference>
<evidence type="ECO:0000256" key="3">
    <source>
        <dbReference type="ARBA" id="ARBA00022553"/>
    </source>
</evidence>
<dbReference type="EC" id="2.7.13.3" evidence="2"/>
<dbReference type="CDD" id="cd00130">
    <property type="entry name" value="PAS"/>
    <property type="match status" value="1"/>
</dbReference>
<proteinExistence type="predicted"/>
<dbReference type="InterPro" id="IPR035965">
    <property type="entry name" value="PAS-like_dom_sf"/>
</dbReference>
<dbReference type="InterPro" id="IPR003661">
    <property type="entry name" value="HisK_dim/P_dom"/>
</dbReference>
<evidence type="ECO:0000256" key="2">
    <source>
        <dbReference type="ARBA" id="ARBA00012438"/>
    </source>
</evidence>
<dbReference type="Proteomes" id="UP000177583">
    <property type="component" value="Unassembled WGS sequence"/>
</dbReference>
<feature type="domain" description="PAS" evidence="7">
    <location>
        <begin position="164"/>
        <end position="209"/>
    </location>
</feature>
<protein>
    <recommendedName>
        <fullName evidence="2">histidine kinase</fullName>
        <ecNumber evidence="2">2.7.13.3</ecNumber>
    </recommendedName>
</protein>
<evidence type="ECO:0000259" key="5">
    <source>
        <dbReference type="PROSITE" id="PS50109"/>
    </source>
</evidence>
<dbReference type="SUPFAM" id="SSF47384">
    <property type="entry name" value="Homodimeric domain of signal transducing histidine kinase"/>
    <property type="match status" value="1"/>
</dbReference>
<sequence length="545" mass="60740">MTSTNTSPFVFANPHTKTVRAQAVPWKVLIIDDEPSVHQITKAIITEYEILGRPIECLSAYGDADARVLLKEHPDAAVCLLDVVMDTKETGLKLVQYIRKDLNNQMMRIVLRTGQPGYAPEREVFIQFDINDYKTKTELTEERLFTTLLGALRDYQSLTQLDRNNRLLTDVIDSMPEVYLILNLKGEITGLNSKALALSGLSREQGTGNKAWEALPLLNAYRTELEQALVTGKVCRVERVKTKIGQGSQYFDLMLYPLTQQAGAALILEEVSLKVRYEEMVIQSEKMLSVGGLAAGIAHEINNPLSAILQGAQNTLRRLGPEMEKNREVAASYKIDIDALQAYLKERKITEFLDHIVDAAGRAAGIVETMLRFSRKSESRKSSTNLNDLVESTLRLITKDYNLKHSEVFAATELNTQLDPELPLVPLEMTEIQQVLINLVKNAVQAFGDKLPAGNNPVITVSTQRMAGKVRLEVADNGPGMPEEIRRRILEPFFTTKEVGQGTGLGLAVSYFIITNNHQGSLEVLSEQGKGTRVQVDLPLHLEKE</sequence>
<dbReference type="InterPro" id="IPR004358">
    <property type="entry name" value="Sig_transdc_His_kin-like_C"/>
</dbReference>
<keyword evidence="3 4" id="KW-0597">Phosphoprotein</keyword>
<dbReference type="EMBL" id="MFNF01000029">
    <property type="protein sequence ID" value="OGH01725.1"/>
    <property type="molecule type" value="Genomic_DNA"/>
</dbReference>
<dbReference type="Pfam" id="PF02518">
    <property type="entry name" value="HATPase_c"/>
    <property type="match status" value="1"/>
</dbReference>
<dbReference type="Gene3D" id="3.40.50.2300">
    <property type="match status" value="1"/>
</dbReference>
<comment type="caution">
    <text evidence="8">The sequence shown here is derived from an EMBL/GenBank/DDBJ whole genome shotgun (WGS) entry which is preliminary data.</text>
</comment>
<dbReference type="SMART" id="SM00387">
    <property type="entry name" value="HATPase_c"/>
    <property type="match status" value="1"/>
</dbReference>
<dbReference type="Pfam" id="PF08448">
    <property type="entry name" value="PAS_4"/>
    <property type="match status" value="1"/>
</dbReference>
<dbReference type="PROSITE" id="PS50110">
    <property type="entry name" value="RESPONSE_REGULATORY"/>
    <property type="match status" value="1"/>
</dbReference>
<dbReference type="PROSITE" id="PS50109">
    <property type="entry name" value="HIS_KIN"/>
    <property type="match status" value="1"/>
</dbReference>
<dbReference type="PROSITE" id="PS50112">
    <property type="entry name" value="PAS"/>
    <property type="match status" value="1"/>
</dbReference>
<evidence type="ECO:0000313" key="8">
    <source>
        <dbReference type="EMBL" id="OGH01725.1"/>
    </source>
</evidence>
<evidence type="ECO:0000259" key="7">
    <source>
        <dbReference type="PROSITE" id="PS50112"/>
    </source>
</evidence>
<dbReference type="PRINTS" id="PR00344">
    <property type="entry name" value="BCTRLSENSOR"/>
</dbReference>
<evidence type="ECO:0000256" key="4">
    <source>
        <dbReference type="PROSITE-ProRule" id="PRU00169"/>
    </source>
</evidence>
<evidence type="ECO:0000259" key="6">
    <source>
        <dbReference type="PROSITE" id="PS50110"/>
    </source>
</evidence>
<feature type="modified residue" description="4-aspartylphosphate" evidence="4">
    <location>
        <position position="82"/>
    </location>
</feature>
<evidence type="ECO:0000313" key="9">
    <source>
        <dbReference type="Proteomes" id="UP000177583"/>
    </source>
</evidence>
<accession>A0A1F6GU85</accession>
<feature type="domain" description="Histidine kinase" evidence="5">
    <location>
        <begin position="296"/>
        <end position="542"/>
    </location>
</feature>
<feature type="domain" description="Response regulatory" evidence="6">
    <location>
        <begin position="27"/>
        <end position="151"/>
    </location>
</feature>
<dbReference type="AlphaFoldDB" id="A0A1F6GU85"/>
<dbReference type="Gene3D" id="3.30.450.20">
    <property type="entry name" value="PAS domain"/>
    <property type="match status" value="1"/>
</dbReference>